<evidence type="ECO:0000256" key="6">
    <source>
        <dbReference type="ARBA" id="ARBA00023004"/>
    </source>
</evidence>
<keyword evidence="3" id="KW-0963">Cytoplasm</keyword>
<proteinExistence type="predicted"/>
<evidence type="ECO:0000313" key="8">
    <source>
        <dbReference type="Proteomes" id="UP000503129"/>
    </source>
</evidence>
<comment type="cofactor">
    <cofactor evidence="1">
        <name>Fe cation</name>
        <dbReference type="ChEBI" id="CHEBI:24875"/>
    </cofactor>
</comment>
<dbReference type="GO" id="GO:0050113">
    <property type="term" value="F:inositol oxygenase activity"/>
    <property type="evidence" value="ECO:0007669"/>
    <property type="project" value="InterPro"/>
</dbReference>
<dbReference type="InterPro" id="IPR007828">
    <property type="entry name" value="Inositol_oxygenase"/>
</dbReference>
<keyword evidence="4" id="KW-0479">Metal-binding</keyword>
<evidence type="ECO:0000256" key="5">
    <source>
        <dbReference type="ARBA" id="ARBA00023002"/>
    </source>
</evidence>
<dbReference type="Pfam" id="PF05153">
    <property type="entry name" value="MIOX"/>
    <property type="match status" value="1"/>
</dbReference>
<dbReference type="GO" id="GO:0019310">
    <property type="term" value="P:inositol catabolic process"/>
    <property type="evidence" value="ECO:0007669"/>
    <property type="project" value="InterPro"/>
</dbReference>
<evidence type="ECO:0000256" key="1">
    <source>
        <dbReference type="ARBA" id="ARBA00001962"/>
    </source>
</evidence>
<evidence type="ECO:0000313" key="7">
    <source>
        <dbReference type="EMBL" id="QDL08526.1"/>
    </source>
</evidence>
<dbReference type="Proteomes" id="UP000503129">
    <property type="component" value="Chromosome"/>
</dbReference>
<sequence length="45" mass="5532">MIDQDEQEKFSWVKFLKVYDFYSQINISPDWQKLKPYYEALVGKI</sequence>
<dbReference type="GO" id="GO:0005737">
    <property type="term" value="C:cytoplasm"/>
    <property type="evidence" value="ECO:0007669"/>
    <property type="project" value="UniProtKB-SubCell"/>
</dbReference>
<protein>
    <submittedName>
        <fullName evidence="7">Uncharacterized protein</fullName>
    </submittedName>
</protein>
<dbReference type="KEGG" id="bsen:DP114_12045"/>
<dbReference type="EMBL" id="CP030118">
    <property type="protein sequence ID" value="QDL08526.1"/>
    <property type="molecule type" value="Genomic_DNA"/>
</dbReference>
<evidence type="ECO:0000256" key="3">
    <source>
        <dbReference type="ARBA" id="ARBA00022490"/>
    </source>
</evidence>
<keyword evidence="8" id="KW-1185">Reference proteome</keyword>
<dbReference type="AlphaFoldDB" id="A0A856MHS4"/>
<evidence type="ECO:0000256" key="2">
    <source>
        <dbReference type="ARBA" id="ARBA00004496"/>
    </source>
</evidence>
<dbReference type="SUPFAM" id="SSF109604">
    <property type="entry name" value="HD-domain/PDEase-like"/>
    <property type="match status" value="1"/>
</dbReference>
<keyword evidence="6" id="KW-0408">Iron</keyword>
<dbReference type="GO" id="GO:0005506">
    <property type="term" value="F:iron ion binding"/>
    <property type="evidence" value="ECO:0007669"/>
    <property type="project" value="InterPro"/>
</dbReference>
<accession>A0A856MHS4</accession>
<gene>
    <name evidence="7" type="ORF">DP114_12045</name>
</gene>
<reference evidence="7 8" key="1">
    <citation type="submission" date="2018-06" db="EMBL/GenBank/DDBJ databases">
        <title>Comparative genomics of Brasilonema spp. strains.</title>
        <authorList>
            <person name="Alvarenga D.O."/>
            <person name="Fiore M.F."/>
            <person name="Varani A.M."/>
        </authorList>
    </citation>
    <scope>NUCLEOTIDE SEQUENCE [LARGE SCALE GENOMIC DNA]</scope>
    <source>
        <strain evidence="7 8">CENA114</strain>
    </source>
</reference>
<name>A0A856MHS4_9CYAN</name>
<comment type="subcellular location">
    <subcellularLocation>
        <location evidence="2">Cytoplasm</location>
    </subcellularLocation>
</comment>
<evidence type="ECO:0000256" key="4">
    <source>
        <dbReference type="ARBA" id="ARBA00022723"/>
    </source>
</evidence>
<keyword evidence="5" id="KW-0560">Oxidoreductase</keyword>
<organism evidence="7 8">
    <name type="scientific">Brasilonema sennae CENA114</name>
    <dbReference type="NCBI Taxonomy" id="415709"/>
    <lineage>
        <taxon>Bacteria</taxon>
        <taxon>Bacillati</taxon>
        <taxon>Cyanobacteriota</taxon>
        <taxon>Cyanophyceae</taxon>
        <taxon>Nostocales</taxon>
        <taxon>Scytonemataceae</taxon>
        <taxon>Brasilonema</taxon>
        <taxon>Bromeliae group (in: Brasilonema)</taxon>
    </lineage>
</organism>